<dbReference type="Proteomes" id="UP000285648">
    <property type="component" value="Unassembled WGS sequence"/>
</dbReference>
<gene>
    <name evidence="1" type="ORF">BIY29_00980</name>
</gene>
<dbReference type="Gene3D" id="3.40.50.300">
    <property type="entry name" value="P-loop containing nucleotide triphosphate hydrolases"/>
    <property type="match status" value="1"/>
</dbReference>
<sequence length="350" mass="36085">MTFFISTITRAKWAFSTRRIDPALVAGIDADVMAATAGQLILGRVVSIGQHQRIQLVVGRPSTLYPGDLVVLPCGARYAPDQFEGVAEIAADGCDMLAGGGCLGRMINRHERIKPPTRVQPLGRLIGANGRVLDTADFALPRTSASVSVPVIVVLGTAMNSGKTTAAVALSRGLTLAGWRVASLKGTGTGSFGDFNEYVDSGVAFVADFTDAGMVTTFGEPLSRVLQGIEDLKGAAVCAGAEIVVLEIADGIFQRETAALIADPGFRAGLAGVIFACGDAVAASGGVTELARHGLRPFALTGMLSCSPMASTEAQDETGISVLTKGQLLDPAEANRLAALAGTVRRVEAA</sequence>
<dbReference type="EMBL" id="MJLZ01000001">
    <property type="protein sequence ID" value="RLM28258.1"/>
    <property type="molecule type" value="Genomic_DNA"/>
</dbReference>
<dbReference type="AlphaFoldDB" id="A0A421DU38"/>
<evidence type="ECO:0000313" key="1">
    <source>
        <dbReference type="EMBL" id="RLM28258.1"/>
    </source>
</evidence>
<dbReference type="InterPro" id="IPR027417">
    <property type="entry name" value="P-loop_NTPase"/>
</dbReference>
<dbReference type="RefSeq" id="WP_170158869.1">
    <property type="nucleotide sequence ID" value="NZ_MJLZ01000001.1"/>
</dbReference>
<keyword evidence="2" id="KW-1185">Reference proteome</keyword>
<comment type="caution">
    <text evidence="1">The sequence shown here is derived from an EMBL/GenBank/DDBJ whole genome shotgun (WGS) entry which is preliminary data.</text>
</comment>
<reference evidence="1 2" key="1">
    <citation type="submission" date="2016-09" db="EMBL/GenBank/DDBJ databases">
        <authorList>
            <person name="Doonan J."/>
            <person name="Pachebat J.A."/>
            <person name="Golyshin P.N."/>
            <person name="Denman S."/>
            <person name="Mcdonald J.E."/>
        </authorList>
    </citation>
    <scope>NUCLEOTIDE SEQUENCE [LARGE SCALE GENOMIC DNA]</scope>
    <source>
        <strain evidence="1 2">NCPPB 3934</strain>
    </source>
</reference>
<organism evidence="1 2">
    <name type="scientific">Brenneria alni</name>
    <dbReference type="NCBI Taxonomy" id="71656"/>
    <lineage>
        <taxon>Bacteria</taxon>
        <taxon>Pseudomonadati</taxon>
        <taxon>Pseudomonadota</taxon>
        <taxon>Gammaproteobacteria</taxon>
        <taxon>Enterobacterales</taxon>
        <taxon>Pectobacteriaceae</taxon>
        <taxon>Brenneria</taxon>
    </lineage>
</organism>
<evidence type="ECO:0000313" key="2">
    <source>
        <dbReference type="Proteomes" id="UP000285648"/>
    </source>
</evidence>
<proteinExistence type="predicted"/>
<protein>
    <submittedName>
        <fullName evidence="1">Uncharacterized protein</fullName>
    </submittedName>
</protein>
<name>A0A421DU38_9GAMM</name>
<accession>A0A421DU38</accession>
<dbReference type="SUPFAM" id="SSF52540">
    <property type="entry name" value="P-loop containing nucleoside triphosphate hydrolases"/>
    <property type="match status" value="1"/>
</dbReference>